<dbReference type="Proteomes" id="UP001229244">
    <property type="component" value="Unassembled WGS sequence"/>
</dbReference>
<dbReference type="PANTHER" id="PTHR42978">
    <property type="entry name" value="QUORUM-QUENCHING LACTONASE YTNP-RELATED-RELATED"/>
    <property type="match status" value="1"/>
</dbReference>
<protein>
    <submittedName>
        <fullName evidence="6">Glyoxylase-like metal-dependent hydrolase (Beta-lactamase superfamily II)</fullName>
    </submittedName>
</protein>
<dbReference type="AlphaFoldDB" id="A0AAE3VRL3"/>
<evidence type="ECO:0000313" key="7">
    <source>
        <dbReference type="Proteomes" id="UP001229244"/>
    </source>
</evidence>
<gene>
    <name evidence="6" type="ORF">J2S73_003358</name>
</gene>
<dbReference type="GO" id="GO:0016787">
    <property type="term" value="F:hydrolase activity"/>
    <property type="evidence" value="ECO:0007669"/>
    <property type="project" value="UniProtKB-KW"/>
</dbReference>
<comment type="similarity">
    <text evidence="1">Belongs to the metallo-beta-lactamase superfamily.</text>
</comment>
<evidence type="ECO:0000256" key="4">
    <source>
        <dbReference type="ARBA" id="ARBA00022833"/>
    </source>
</evidence>
<name>A0AAE3VRL3_9HYPH</name>
<keyword evidence="7" id="KW-1185">Reference proteome</keyword>
<dbReference type="GO" id="GO:0046872">
    <property type="term" value="F:metal ion binding"/>
    <property type="evidence" value="ECO:0007669"/>
    <property type="project" value="UniProtKB-KW"/>
</dbReference>
<keyword evidence="3 6" id="KW-0378">Hydrolase</keyword>
<dbReference type="CDD" id="cd16277">
    <property type="entry name" value="metallo-hydrolase-like_MBL-fold"/>
    <property type="match status" value="1"/>
</dbReference>
<feature type="domain" description="Metallo-beta-lactamase" evidence="5">
    <location>
        <begin position="59"/>
        <end position="273"/>
    </location>
</feature>
<dbReference type="InterPro" id="IPR001279">
    <property type="entry name" value="Metallo-B-lactamas"/>
</dbReference>
<proteinExistence type="inferred from homology"/>
<evidence type="ECO:0000256" key="2">
    <source>
        <dbReference type="ARBA" id="ARBA00022723"/>
    </source>
</evidence>
<dbReference type="InterPro" id="IPR051013">
    <property type="entry name" value="MBL_superfamily_lactonases"/>
</dbReference>
<dbReference type="InterPro" id="IPR036866">
    <property type="entry name" value="RibonucZ/Hydroxyglut_hydro"/>
</dbReference>
<keyword evidence="4" id="KW-0862">Zinc</keyword>
<reference evidence="6" key="1">
    <citation type="submission" date="2023-07" db="EMBL/GenBank/DDBJ databases">
        <title>Genomic Encyclopedia of Type Strains, Phase IV (KMG-IV): sequencing the most valuable type-strain genomes for metagenomic binning, comparative biology and taxonomic classification.</title>
        <authorList>
            <person name="Goeker M."/>
        </authorList>
    </citation>
    <scope>NUCLEOTIDE SEQUENCE</scope>
    <source>
        <strain evidence="6">DSM 21202</strain>
    </source>
</reference>
<dbReference type="SUPFAM" id="SSF56281">
    <property type="entry name" value="Metallo-hydrolase/oxidoreductase"/>
    <property type="match status" value="1"/>
</dbReference>
<keyword evidence="2" id="KW-0479">Metal-binding</keyword>
<accession>A0AAE3VRL3</accession>
<evidence type="ECO:0000256" key="3">
    <source>
        <dbReference type="ARBA" id="ARBA00022801"/>
    </source>
</evidence>
<evidence type="ECO:0000259" key="5">
    <source>
        <dbReference type="SMART" id="SM00849"/>
    </source>
</evidence>
<evidence type="ECO:0000313" key="6">
    <source>
        <dbReference type="EMBL" id="MDQ0316882.1"/>
    </source>
</evidence>
<dbReference type="PANTHER" id="PTHR42978:SF6">
    <property type="entry name" value="QUORUM-QUENCHING LACTONASE YTNP-RELATED"/>
    <property type="match status" value="1"/>
</dbReference>
<dbReference type="Gene3D" id="3.60.15.10">
    <property type="entry name" value="Ribonuclease Z/Hydroxyacylglutathione hydrolase-like"/>
    <property type="match status" value="1"/>
</dbReference>
<sequence>MSAMFTLGQATVRRIVDIDRFALPLDFLFPDASLAALGADAEALAPDHLDLAEGAVLLGIQSHLIEVGGLRVLIDTCVGEHKERALRPDWHRRAGGPYLPALAAAGVTPDDIDIVLCTHLHADHVGWNTRLEGGRWVPTFPNARYLVGRTELEHWSAVERKTPGSANHGAFADSVAPIVEAGLCETVEDGFEITAGLTIVPLAGHSPGQVGLEVAPAEGPAALFCGDAIHSPVQVIRPDWSSRFCHDGEAAARLRLSLLDRAADDGSLLVPAHLRRADALRADRRGTGFRPVMVSA</sequence>
<comment type="caution">
    <text evidence="6">The sequence shown here is derived from an EMBL/GenBank/DDBJ whole genome shotgun (WGS) entry which is preliminary data.</text>
</comment>
<dbReference type="SMART" id="SM00849">
    <property type="entry name" value="Lactamase_B"/>
    <property type="match status" value="1"/>
</dbReference>
<dbReference type="Pfam" id="PF00753">
    <property type="entry name" value="Lactamase_B"/>
    <property type="match status" value="1"/>
</dbReference>
<evidence type="ECO:0000256" key="1">
    <source>
        <dbReference type="ARBA" id="ARBA00007749"/>
    </source>
</evidence>
<organism evidence="6 7">
    <name type="scientific">Amorphus orientalis</name>
    <dbReference type="NCBI Taxonomy" id="649198"/>
    <lineage>
        <taxon>Bacteria</taxon>
        <taxon>Pseudomonadati</taxon>
        <taxon>Pseudomonadota</taxon>
        <taxon>Alphaproteobacteria</taxon>
        <taxon>Hyphomicrobiales</taxon>
        <taxon>Amorphaceae</taxon>
        <taxon>Amorphus</taxon>
    </lineage>
</organism>
<dbReference type="EMBL" id="JAUSUL010000003">
    <property type="protein sequence ID" value="MDQ0316882.1"/>
    <property type="molecule type" value="Genomic_DNA"/>
</dbReference>